<evidence type="ECO:0000313" key="8">
    <source>
        <dbReference type="Ensembl" id="ENSPCOP00000023596.1"/>
    </source>
</evidence>
<dbReference type="InterPro" id="IPR013783">
    <property type="entry name" value="Ig-like_fold"/>
</dbReference>
<evidence type="ECO:0000256" key="2">
    <source>
        <dbReference type="ARBA" id="ARBA00022692"/>
    </source>
</evidence>
<dbReference type="OMA" id="QCHYAPL"/>
<evidence type="ECO:0000256" key="5">
    <source>
        <dbReference type="SAM" id="Phobius"/>
    </source>
</evidence>
<dbReference type="Ensembl" id="ENSPCOT00000034276.1">
    <property type="protein sequence ID" value="ENSPCOP00000023596.1"/>
    <property type="gene ID" value="ENSPCOG00000023945.1"/>
</dbReference>
<dbReference type="STRING" id="379532.ENSPCOP00000023596"/>
<dbReference type="AlphaFoldDB" id="A0A2K6GBK4"/>
<reference evidence="8" key="1">
    <citation type="submission" date="2025-08" db="UniProtKB">
        <authorList>
            <consortium name="Ensembl"/>
        </authorList>
    </citation>
    <scope>IDENTIFICATION</scope>
</reference>
<feature type="domain" description="Immunoglobulin" evidence="7">
    <location>
        <begin position="77"/>
        <end position="181"/>
    </location>
</feature>
<dbReference type="PANTHER" id="PTHR11860">
    <property type="entry name" value="POLYMERIC-IMMUNOGLOBULIN RECEPTOR"/>
    <property type="match status" value="1"/>
</dbReference>
<dbReference type="SUPFAM" id="SSF48726">
    <property type="entry name" value="Immunoglobulin"/>
    <property type="match status" value="1"/>
</dbReference>
<dbReference type="InterPro" id="IPR050671">
    <property type="entry name" value="CD300_family_receptors"/>
</dbReference>
<name>A0A2K6GBK4_PROCO</name>
<accession>A0A2K6GBK4</accession>
<keyword evidence="6" id="KW-0732">Signal</keyword>
<proteinExistence type="predicted"/>
<feature type="compositionally biased region" description="Basic and acidic residues" evidence="4">
    <location>
        <begin position="525"/>
        <end position="536"/>
    </location>
</feature>
<evidence type="ECO:0000256" key="6">
    <source>
        <dbReference type="SAM" id="SignalP"/>
    </source>
</evidence>
<dbReference type="Proteomes" id="UP000233160">
    <property type="component" value="Unassembled WGS sequence"/>
</dbReference>
<dbReference type="InterPro" id="IPR013106">
    <property type="entry name" value="Ig_V-set"/>
</dbReference>
<dbReference type="SMART" id="SM00409">
    <property type="entry name" value="IG"/>
    <property type="match status" value="1"/>
</dbReference>
<dbReference type="GeneTree" id="ENSGT00950000182977"/>
<feature type="signal peptide" evidence="6">
    <location>
        <begin position="1"/>
        <end position="28"/>
    </location>
</feature>
<dbReference type="GO" id="GO:0005886">
    <property type="term" value="C:plasma membrane"/>
    <property type="evidence" value="ECO:0007669"/>
    <property type="project" value="TreeGrafter"/>
</dbReference>
<dbReference type="CDD" id="cd05716">
    <property type="entry name" value="IgV_pIgR_like"/>
    <property type="match status" value="1"/>
</dbReference>
<dbReference type="InterPro" id="IPR036179">
    <property type="entry name" value="Ig-like_dom_sf"/>
</dbReference>
<feature type="region of interest" description="Disordered" evidence="4">
    <location>
        <begin position="395"/>
        <end position="446"/>
    </location>
</feature>
<dbReference type="InterPro" id="IPR003599">
    <property type="entry name" value="Ig_sub"/>
</dbReference>
<dbReference type="Gene3D" id="2.60.40.10">
    <property type="entry name" value="Immunoglobulins"/>
    <property type="match status" value="1"/>
</dbReference>
<keyword evidence="5" id="KW-1133">Transmembrane helix</keyword>
<comment type="subcellular location">
    <subcellularLocation>
        <location evidence="1">Membrane</location>
    </subcellularLocation>
</comment>
<feature type="region of interest" description="Disordered" evidence="4">
    <location>
        <begin position="343"/>
        <end position="373"/>
    </location>
</feature>
<evidence type="ECO:0000256" key="3">
    <source>
        <dbReference type="ARBA" id="ARBA00023136"/>
    </source>
</evidence>
<protein>
    <submittedName>
        <fullName evidence="8">Fc alpha and mu receptor</fullName>
    </submittedName>
</protein>
<keyword evidence="3 5" id="KW-0472">Membrane</keyword>
<keyword evidence="2 5" id="KW-0812">Transmembrane</keyword>
<evidence type="ECO:0000256" key="4">
    <source>
        <dbReference type="SAM" id="MobiDB-lite"/>
    </source>
</evidence>
<feature type="region of interest" description="Disordered" evidence="4">
    <location>
        <begin position="492"/>
        <end position="536"/>
    </location>
</feature>
<dbReference type="GO" id="GO:0004888">
    <property type="term" value="F:transmembrane signaling receptor activity"/>
    <property type="evidence" value="ECO:0007669"/>
    <property type="project" value="TreeGrafter"/>
</dbReference>
<gene>
    <name evidence="8" type="primary">FCAMR</name>
</gene>
<feature type="transmembrane region" description="Helical" evidence="5">
    <location>
        <begin position="447"/>
        <end position="466"/>
    </location>
</feature>
<feature type="chain" id="PRO_5014371691" evidence="6">
    <location>
        <begin position="29"/>
        <end position="536"/>
    </location>
</feature>
<reference evidence="8" key="2">
    <citation type="submission" date="2025-09" db="UniProtKB">
        <authorList>
            <consortium name="Ensembl"/>
        </authorList>
    </citation>
    <scope>IDENTIFICATION</scope>
</reference>
<dbReference type="PANTHER" id="PTHR11860:SF49">
    <property type="entry name" value="HIGH AFFINITY IMMUNOGLOBULIN ALPHA AND IMMUNOGLOBULIN MU FC RECEPTOR"/>
    <property type="match status" value="1"/>
</dbReference>
<evidence type="ECO:0000259" key="7">
    <source>
        <dbReference type="SMART" id="SM00409"/>
    </source>
</evidence>
<dbReference type="Pfam" id="PF07686">
    <property type="entry name" value="V-set"/>
    <property type="match status" value="1"/>
</dbReference>
<feature type="compositionally biased region" description="Low complexity" evidence="4">
    <location>
        <begin position="215"/>
        <end position="260"/>
    </location>
</feature>
<evidence type="ECO:0000256" key="1">
    <source>
        <dbReference type="ARBA" id="ARBA00004370"/>
    </source>
</evidence>
<organism evidence="8 9">
    <name type="scientific">Propithecus coquereli</name>
    <name type="common">Coquerel's sifaka</name>
    <name type="synonym">Propithecus verreauxi coquereli</name>
    <dbReference type="NCBI Taxonomy" id="379532"/>
    <lineage>
        <taxon>Eukaryota</taxon>
        <taxon>Metazoa</taxon>
        <taxon>Chordata</taxon>
        <taxon>Craniata</taxon>
        <taxon>Vertebrata</taxon>
        <taxon>Euteleostomi</taxon>
        <taxon>Mammalia</taxon>
        <taxon>Eutheria</taxon>
        <taxon>Euarchontoglires</taxon>
        <taxon>Primates</taxon>
        <taxon>Strepsirrhini</taxon>
        <taxon>Lemuriformes</taxon>
        <taxon>Indriidae</taxon>
        <taxon>Propithecus</taxon>
    </lineage>
</organism>
<sequence>CFLQVANQRAGWKMLLLLILCLLRGSSLSPPHRGPHLRRLLDGSLPSGTHLWAVETPSSPLCWRESSLAVANALKGPRLVSGKPGGAVTIRCHYAPSPVNRHQRKYWCRLGPPRWICRTIVSSNRYTHHRYHGRVALADFPQRGFFVVRLSQLSLDDVGCYHCGIGDRSTTLFFSMNLTVSAGPSGTFPTATPASGELALRSFGTASPTANNRWTTGPTQTTEGQGTEWDRVAPTPGASTATASAKGRQTPGTTGTAAPGTGVWVEASVEATAPVPESPASLTSSMSNTTEGVWMWGTRSSMTNRAIVSKDRREMTTTQADRPTVETERARISVDAARKVIGTSRPSALASEKLPRETPREATPVSKQRFLGSIEGTSPAAGVWTLGTTSIETASAEASAEGDLDTAAGDSGPQATPSQAPAAGPLRPPGKESSVKSALPEKSSSRIATPVSTMLAPFVLAALVLLQRKLRSRRTSQEAESTPGVTLIQMTRFLQPSPQPDQLPHVERKMLQDDSPPAQASPTVPERDPGPQEVER</sequence>
<keyword evidence="9" id="KW-1185">Reference proteome</keyword>
<evidence type="ECO:0000313" key="9">
    <source>
        <dbReference type="Proteomes" id="UP000233160"/>
    </source>
</evidence>
<feature type="region of interest" description="Disordered" evidence="4">
    <location>
        <begin position="206"/>
        <end position="260"/>
    </location>
</feature>